<name>A0A1W2GBU5_REIFA</name>
<dbReference type="OrthoDB" id="9803233at2"/>
<dbReference type="STRING" id="692418.SAMN04488029_1756"/>
<organism evidence="4 5">
    <name type="scientific">Reichenbachiella faecimaris</name>
    <dbReference type="NCBI Taxonomy" id="692418"/>
    <lineage>
        <taxon>Bacteria</taxon>
        <taxon>Pseudomonadati</taxon>
        <taxon>Bacteroidota</taxon>
        <taxon>Cytophagia</taxon>
        <taxon>Cytophagales</taxon>
        <taxon>Reichenbachiellaceae</taxon>
        <taxon>Reichenbachiella</taxon>
    </lineage>
</organism>
<sequence>MTPVTLRLATNADLPTLYEFEQGIIQAERPFDPTLKSGHINYYDLKALIASDHAKVIVAEVEGVVVASGYANIISAKEYLRHEKYAYLGFMFVDPKQRGKGIIKQILDELKLWSRSKGVNEIRLEVYEDNVPAVRAYEKAGFKKHMVKMRLSVNSEE</sequence>
<keyword evidence="4" id="KW-0687">Ribonucleoprotein</keyword>
<dbReference type="AlphaFoldDB" id="A0A1W2GBU5"/>
<protein>
    <submittedName>
        <fullName evidence="4">Ribosomal protein S18 acetylase RimI</fullName>
    </submittedName>
</protein>
<dbReference type="GO" id="GO:0016747">
    <property type="term" value="F:acyltransferase activity, transferring groups other than amino-acyl groups"/>
    <property type="evidence" value="ECO:0007669"/>
    <property type="project" value="InterPro"/>
</dbReference>
<evidence type="ECO:0000259" key="3">
    <source>
        <dbReference type="PROSITE" id="PS51186"/>
    </source>
</evidence>
<evidence type="ECO:0000256" key="2">
    <source>
        <dbReference type="ARBA" id="ARBA00023315"/>
    </source>
</evidence>
<dbReference type="InterPro" id="IPR000182">
    <property type="entry name" value="GNAT_dom"/>
</dbReference>
<evidence type="ECO:0000313" key="5">
    <source>
        <dbReference type="Proteomes" id="UP000192472"/>
    </source>
</evidence>
<dbReference type="GO" id="GO:0005840">
    <property type="term" value="C:ribosome"/>
    <property type="evidence" value="ECO:0007669"/>
    <property type="project" value="UniProtKB-KW"/>
</dbReference>
<dbReference type="PANTHER" id="PTHR43877:SF2">
    <property type="entry name" value="AMINOALKYLPHOSPHONATE N-ACETYLTRANSFERASE-RELATED"/>
    <property type="match status" value="1"/>
</dbReference>
<dbReference type="Gene3D" id="3.40.630.30">
    <property type="match status" value="1"/>
</dbReference>
<keyword evidence="1" id="KW-0808">Transferase</keyword>
<dbReference type="EMBL" id="FWYF01000002">
    <property type="protein sequence ID" value="SMD33942.1"/>
    <property type="molecule type" value="Genomic_DNA"/>
</dbReference>
<dbReference type="Pfam" id="PF00583">
    <property type="entry name" value="Acetyltransf_1"/>
    <property type="match status" value="1"/>
</dbReference>
<feature type="domain" description="N-acetyltransferase" evidence="3">
    <location>
        <begin position="4"/>
        <end position="157"/>
    </location>
</feature>
<reference evidence="4 5" key="1">
    <citation type="submission" date="2017-04" db="EMBL/GenBank/DDBJ databases">
        <authorList>
            <person name="Afonso C.L."/>
            <person name="Miller P.J."/>
            <person name="Scott M.A."/>
            <person name="Spackman E."/>
            <person name="Goraichik I."/>
            <person name="Dimitrov K.M."/>
            <person name="Suarez D.L."/>
            <person name="Swayne D.E."/>
        </authorList>
    </citation>
    <scope>NUCLEOTIDE SEQUENCE [LARGE SCALE GENOMIC DNA]</scope>
    <source>
        <strain evidence="4 5">DSM 26133</strain>
    </source>
</reference>
<dbReference type="PANTHER" id="PTHR43877">
    <property type="entry name" value="AMINOALKYLPHOSPHONATE N-ACETYLTRANSFERASE-RELATED-RELATED"/>
    <property type="match status" value="1"/>
</dbReference>
<dbReference type="CDD" id="cd04301">
    <property type="entry name" value="NAT_SF"/>
    <property type="match status" value="1"/>
</dbReference>
<keyword evidence="2" id="KW-0012">Acyltransferase</keyword>
<gene>
    <name evidence="4" type="ORF">SAMN04488029_1756</name>
</gene>
<keyword evidence="5" id="KW-1185">Reference proteome</keyword>
<dbReference type="InterPro" id="IPR050832">
    <property type="entry name" value="Bact_Acetyltransf"/>
</dbReference>
<dbReference type="InterPro" id="IPR016181">
    <property type="entry name" value="Acyl_CoA_acyltransferase"/>
</dbReference>
<proteinExistence type="predicted"/>
<dbReference type="SUPFAM" id="SSF55729">
    <property type="entry name" value="Acyl-CoA N-acyltransferases (Nat)"/>
    <property type="match status" value="1"/>
</dbReference>
<evidence type="ECO:0000256" key="1">
    <source>
        <dbReference type="ARBA" id="ARBA00022679"/>
    </source>
</evidence>
<evidence type="ECO:0000313" key="4">
    <source>
        <dbReference type="EMBL" id="SMD33942.1"/>
    </source>
</evidence>
<accession>A0A1W2GBU5</accession>
<dbReference type="RefSeq" id="WP_084372351.1">
    <property type="nucleotide sequence ID" value="NZ_FWYF01000002.1"/>
</dbReference>
<dbReference type="Proteomes" id="UP000192472">
    <property type="component" value="Unassembled WGS sequence"/>
</dbReference>
<dbReference type="PROSITE" id="PS51186">
    <property type="entry name" value="GNAT"/>
    <property type="match status" value="1"/>
</dbReference>
<keyword evidence="4" id="KW-0689">Ribosomal protein</keyword>